<name>A0A8T1HR57_9STRA</name>
<accession>A0A8T1HR57</accession>
<protein>
    <submittedName>
        <fullName evidence="2">Uncharacterized protein</fullName>
    </submittedName>
</protein>
<feature type="transmembrane region" description="Helical" evidence="1">
    <location>
        <begin position="92"/>
        <end position="113"/>
    </location>
</feature>
<evidence type="ECO:0000256" key="1">
    <source>
        <dbReference type="SAM" id="Phobius"/>
    </source>
</evidence>
<keyword evidence="1" id="KW-1133">Transmembrane helix</keyword>
<keyword evidence="1" id="KW-0812">Transmembrane</keyword>
<dbReference type="AlphaFoldDB" id="A0A8T1HR57"/>
<evidence type="ECO:0000313" key="3">
    <source>
        <dbReference type="Proteomes" id="UP000760860"/>
    </source>
</evidence>
<gene>
    <name evidence="2" type="ORF">PC129_g14569</name>
</gene>
<proteinExistence type="predicted"/>
<dbReference type="Proteomes" id="UP000760860">
    <property type="component" value="Unassembled WGS sequence"/>
</dbReference>
<comment type="caution">
    <text evidence="2">The sequence shown here is derived from an EMBL/GenBank/DDBJ whole genome shotgun (WGS) entry which is preliminary data.</text>
</comment>
<feature type="transmembrane region" description="Helical" evidence="1">
    <location>
        <begin position="163"/>
        <end position="185"/>
    </location>
</feature>
<dbReference type="EMBL" id="RCMV01000631">
    <property type="protein sequence ID" value="KAG3214527.1"/>
    <property type="molecule type" value="Genomic_DNA"/>
</dbReference>
<keyword evidence="1" id="KW-0472">Membrane</keyword>
<evidence type="ECO:0000313" key="2">
    <source>
        <dbReference type="EMBL" id="KAG3214527.1"/>
    </source>
</evidence>
<sequence>MVGSLSGVNLLVGAGDATGFGAGRVCEGRAAAHALFHVHVPYQCVDADNSVRAVVWKFMTEVWRVVCVNASMLSTSLKMYQVALRSPRLQKLPGSTFAFASWGALISVLALALKKNKDMYGKYGRMMRAWWTAVSITFYDYLPGAATKTKASVTRVCYDLLEFVCCGSVGVVVMLVTFNALNFVFDWTSCSPYASGVVATVGVLTHA</sequence>
<organism evidence="2 3">
    <name type="scientific">Phytophthora cactorum</name>
    <dbReference type="NCBI Taxonomy" id="29920"/>
    <lineage>
        <taxon>Eukaryota</taxon>
        <taxon>Sar</taxon>
        <taxon>Stramenopiles</taxon>
        <taxon>Oomycota</taxon>
        <taxon>Peronosporomycetes</taxon>
        <taxon>Peronosporales</taxon>
        <taxon>Peronosporaceae</taxon>
        <taxon>Phytophthora</taxon>
    </lineage>
</organism>
<reference evidence="2" key="1">
    <citation type="submission" date="2018-05" db="EMBL/GenBank/DDBJ databases">
        <title>Effector identification in a new, highly contiguous assembly of the strawberry crown rot pathogen Phytophthora cactorum.</title>
        <authorList>
            <person name="Armitage A.D."/>
            <person name="Nellist C.F."/>
            <person name="Bates H."/>
            <person name="Vickerstaff R.J."/>
            <person name="Harrison R.J."/>
        </authorList>
    </citation>
    <scope>NUCLEOTIDE SEQUENCE</scope>
    <source>
        <strain evidence="2">P421</strain>
    </source>
</reference>
<dbReference type="VEuPathDB" id="FungiDB:PC110_g18807"/>